<protein>
    <submittedName>
        <fullName evidence="5">Uncharacterized protein</fullName>
    </submittedName>
</protein>
<dbReference type="GO" id="GO:0016853">
    <property type="term" value="F:isomerase activity"/>
    <property type="evidence" value="ECO:0007669"/>
    <property type="project" value="UniProtKB-KW"/>
</dbReference>
<dbReference type="Proteomes" id="UP001206925">
    <property type="component" value="Unassembled WGS sequence"/>
</dbReference>
<dbReference type="SUPFAM" id="SSF51735">
    <property type="entry name" value="NAD(P)-binding Rossmann-fold domains"/>
    <property type="match status" value="1"/>
</dbReference>
<evidence type="ECO:0000256" key="4">
    <source>
        <dbReference type="SAM" id="MobiDB-lite"/>
    </source>
</evidence>
<proteinExistence type="inferred from homology"/>
<evidence type="ECO:0000256" key="1">
    <source>
        <dbReference type="ARBA" id="ARBA00007637"/>
    </source>
</evidence>
<organism evidence="5 6">
    <name type="scientific">Ambrosia artemisiifolia</name>
    <name type="common">Common ragweed</name>
    <dbReference type="NCBI Taxonomy" id="4212"/>
    <lineage>
        <taxon>Eukaryota</taxon>
        <taxon>Viridiplantae</taxon>
        <taxon>Streptophyta</taxon>
        <taxon>Embryophyta</taxon>
        <taxon>Tracheophyta</taxon>
        <taxon>Spermatophyta</taxon>
        <taxon>Magnoliopsida</taxon>
        <taxon>eudicotyledons</taxon>
        <taxon>Gunneridae</taxon>
        <taxon>Pentapetalae</taxon>
        <taxon>asterids</taxon>
        <taxon>campanulids</taxon>
        <taxon>Asterales</taxon>
        <taxon>Asteraceae</taxon>
        <taxon>Asteroideae</taxon>
        <taxon>Heliantheae alliance</taxon>
        <taxon>Heliantheae</taxon>
        <taxon>Ambrosia</taxon>
    </lineage>
</organism>
<dbReference type="InterPro" id="IPR036291">
    <property type="entry name" value="NAD(P)-bd_dom_sf"/>
</dbReference>
<comment type="similarity">
    <text evidence="1">Belongs to the NAD(P)-dependent epimerase/dehydratase family.</text>
</comment>
<gene>
    <name evidence="5" type="ORF">M8C21_018354</name>
</gene>
<name>A0AAD5BNQ3_AMBAR</name>
<feature type="region of interest" description="Disordered" evidence="4">
    <location>
        <begin position="73"/>
        <end position="92"/>
    </location>
</feature>
<keyword evidence="6" id="KW-1185">Reference proteome</keyword>
<dbReference type="PANTHER" id="PTHR43574">
    <property type="entry name" value="EPIMERASE-RELATED"/>
    <property type="match status" value="1"/>
</dbReference>
<sequence length="352" mass="37944">MGLLSPVSISPATFFTFTLPTNFLHSSSSSSLSFFKFPNNNNNNFTSKHISSSSISSISSSMTFSSLTVHASSSSSSSSSSTGAADQVDGSSSANVGATDLLIVGPGVLGRIVAENWRKEYPGCQITGETVTTDHHDELIKMGINPTLKGVKRDHKFPYVIYCAPPSRSSDYAGDVGEAASMWNGEGSFLFTSSSAPYDRYDNGDCIEDSPVVPIGKSPRTDILLKAEQKVLEAGGCVVRGMHLYYLKQGTIEANPDHLVNLIHYEDAASLCVAILKKKLRGRLFLGCDNHPVSRQEVMDLVAKSGKFDNTFVGFKGTDGVLGKKLNNSRTREEIGWEPKYKSFAHCLGVAE</sequence>
<dbReference type="EMBL" id="JAMZMK010011666">
    <property type="protein sequence ID" value="KAI7726464.1"/>
    <property type="molecule type" value="Genomic_DNA"/>
</dbReference>
<keyword evidence="2" id="KW-0520">NAD</keyword>
<accession>A0AAD5BNQ3</accession>
<evidence type="ECO:0000313" key="5">
    <source>
        <dbReference type="EMBL" id="KAI7726464.1"/>
    </source>
</evidence>
<evidence type="ECO:0000256" key="2">
    <source>
        <dbReference type="ARBA" id="ARBA00023027"/>
    </source>
</evidence>
<dbReference type="AlphaFoldDB" id="A0AAD5BNQ3"/>
<comment type="caution">
    <text evidence="5">The sequence shown here is derived from an EMBL/GenBank/DDBJ whole genome shotgun (WGS) entry which is preliminary data.</text>
</comment>
<evidence type="ECO:0000256" key="3">
    <source>
        <dbReference type="ARBA" id="ARBA00023235"/>
    </source>
</evidence>
<evidence type="ECO:0000313" key="6">
    <source>
        <dbReference type="Proteomes" id="UP001206925"/>
    </source>
</evidence>
<keyword evidence="3" id="KW-0413">Isomerase</keyword>
<reference evidence="5" key="1">
    <citation type="submission" date="2022-06" db="EMBL/GenBank/DDBJ databases">
        <title>Uncovering the hologenomic basis of an extraordinary plant invasion.</title>
        <authorList>
            <person name="Bieker V.C."/>
            <person name="Martin M.D."/>
            <person name="Gilbert T."/>
            <person name="Hodgins K."/>
            <person name="Battlay P."/>
            <person name="Petersen B."/>
            <person name="Wilson J."/>
        </authorList>
    </citation>
    <scope>NUCLEOTIDE SEQUENCE</scope>
    <source>
        <strain evidence="5">AA19_3_7</strain>
        <tissue evidence="5">Leaf</tissue>
    </source>
</reference>
<dbReference type="Gene3D" id="3.40.50.720">
    <property type="entry name" value="NAD(P)-binding Rossmann-like Domain"/>
    <property type="match status" value="1"/>
</dbReference>